<dbReference type="EMBL" id="CCEH01000029">
    <property type="protein sequence ID" value="CDR29222.1"/>
    <property type="molecule type" value="Genomic_DNA"/>
</dbReference>
<dbReference type="EC" id="3.1.1.1" evidence="2"/>
<dbReference type="RefSeq" id="WP_047532077.1">
    <property type="nucleotide sequence ID" value="NZ_CCEH01000029.1"/>
</dbReference>
<dbReference type="AlphaFoldDB" id="A0A077UNC0"/>
<feature type="domain" description="Phospholipase/carboxylesterase/thioesterase" evidence="1">
    <location>
        <begin position="4"/>
        <end position="190"/>
    </location>
</feature>
<dbReference type="SUPFAM" id="SSF53474">
    <property type="entry name" value="alpha/beta-Hydrolases"/>
    <property type="match status" value="1"/>
</dbReference>
<keyword evidence="2" id="KW-0378">Hydrolase</keyword>
<sequence>MEHIFREGQKGAPTLILLHGTGGDEFDLLPLGEALNENYHLLSIRGQVSENGMNRYFKRLGEGVYDEEDLAFRGQELLTFIKEAAERYDFDIDKAVLVGFSNGSNIAINLMLRPEALFKKALLYAPLYPVEVTSTKDLSDVSVLLSMGKHDPIVSLAASEQVINLFKTRGAQVEEVWVNGHEITEAGLRAGQQLLGK</sequence>
<dbReference type="GO" id="GO:0106435">
    <property type="term" value="F:carboxylesterase activity"/>
    <property type="evidence" value="ECO:0007669"/>
    <property type="project" value="UniProtKB-EC"/>
</dbReference>
<dbReference type="InterPro" id="IPR003140">
    <property type="entry name" value="PLipase/COase/thioEstase"/>
</dbReference>
<protein>
    <submittedName>
        <fullName evidence="2">Carboxylesterase</fullName>
        <ecNumber evidence="2">3.1.1.1</ecNumber>
    </submittedName>
</protein>
<dbReference type="Gene3D" id="3.40.50.1820">
    <property type="entry name" value="alpha/beta hydrolase"/>
    <property type="match status" value="1"/>
</dbReference>
<dbReference type="NCBIfam" id="NF047577">
    <property type="entry name" value="quino_deg_MhqD"/>
    <property type="match status" value="1"/>
</dbReference>
<gene>
    <name evidence="2" type="ORF">ERS140147_02427</name>
</gene>
<dbReference type="Pfam" id="PF02230">
    <property type="entry name" value="Abhydrolase_2"/>
    <property type="match status" value="1"/>
</dbReference>
<reference evidence="2 3" key="1">
    <citation type="submission" date="2014-05" db="EMBL/GenBank/DDBJ databases">
        <authorList>
            <person name="Aslett A.Martin."/>
            <person name="De Silva Nishadi"/>
        </authorList>
    </citation>
    <scope>NUCLEOTIDE SEQUENCE [LARGE SCALE GENOMIC DNA]</scope>
</reference>
<evidence type="ECO:0000313" key="2">
    <source>
        <dbReference type="EMBL" id="CDR29222.1"/>
    </source>
</evidence>
<dbReference type="Proteomes" id="UP000044616">
    <property type="component" value="Unassembled WGS sequence"/>
</dbReference>
<evidence type="ECO:0000259" key="1">
    <source>
        <dbReference type="Pfam" id="PF02230"/>
    </source>
</evidence>
<accession>A0A077UNC0</accession>
<proteinExistence type="predicted"/>
<dbReference type="InterPro" id="IPR029058">
    <property type="entry name" value="AB_hydrolase_fold"/>
</dbReference>
<organism evidence="2 3">
    <name type="scientific">Staphylococcus schweitzeri</name>
    <dbReference type="NCBI Taxonomy" id="1654388"/>
    <lineage>
        <taxon>Bacteria</taxon>
        <taxon>Bacillati</taxon>
        <taxon>Bacillota</taxon>
        <taxon>Bacilli</taxon>
        <taxon>Bacillales</taxon>
        <taxon>Staphylococcaceae</taxon>
        <taxon>Staphylococcus</taxon>
    </lineage>
</organism>
<evidence type="ECO:0000313" key="3">
    <source>
        <dbReference type="Proteomes" id="UP000044616"/>
    </source>
</evidence>
<name>A0A077UNC0_9STAP</name>